<dbReference type="AlphaFoldDB" id="A0AAW1U5M0"/>
<evidence type="ECO:0000313" key="2">
    <source>
        <dbReference type="Proteomes" id="UP001431783"/>
    </source>
</evidence>
<dbReference type="Gene3D" id="3.60.10.10">
    <property type="entry name" value="Endonuclease/exonuclease/phosphatase"/>
    <property type="match status" value="1"/>
</dbReference>
<keyword evidence="2" id="KW-1185">Reference proteome</keyword>
<dbReference type="InterPro" id="IPR036691">
    <property type="entry name" value="Endo/exonu/phosph_ase_sf"/>
</dbReference>
<gene>
    <name evidence="1" type="ORF">WA026_012628</name>
</gene>
<dbReference type="Proteomes" id="UP001431783">
    <property type="component" value="Unassembled WGS sequence"/>
</dbReference>
<comment type="caution">
    <text evidence="1">The sequence shown here is derived from an EMBL/GenBank/DDBJ whole genome shotgun (WGS) entry which is preliminary data.</text>
</comment>
<proteinExistence type="predicted"/>
<organism evidence="1 2">
    <name type="scientific">Henosepilachna vigintioctopunctata</name>
    <dbReference type="NCBI Taxonomy" id="420089"/>
    <lineage>
        <taxon>Eukaryota</taxon>
        <taxon>Metazoa</taxon>
        <taxon>Ecdysozoa</taxon>
        <taxon>Arthropoda</taxon>
        <taxon>Hexapoda</taxon>
        <taxon>Insecta</taxon>
        <taxon>Pterygota</taxon>
        <taxon>Neoptera</taxon>
        <taxon>Endopterygota</taxon>
        <taxon>Coleoptera</taxon>
        <taxon>Polyphaga</taxon>
        <taxon>Cucujiformia</taxon>
        <taxon>Coccinelloidea</taxon>
        <taxon>Coccinellidae</taxon>
        <taxon>Epilachninae</taxon>
        <taxon>Epilachnini</taxon>
        <taxon>Henosepilachna</taxon>
    </lineage>
</organism>
<protein>
    <recommendedName>
        <fullName evidence="3">Endonuclease/exonuclease/phosphatase domain-containing protein</fullName>
    </recommendedName>
</protein>
<dbReference type="PANTHER" id="PTHR33776:SF4">
    <property type="entry name" value="ENDONUCLEASE_EXONUCLEASE_PHOSPHATASE DOMAIN-CONTAINING PROTEIN"/>
    <property type="match status" value="1"/>
</dbReference>
<dbReference type="EMBL" id="JARQZJ010000036">
    <property type="protein sequence ID" value="KAK9876328.1"/>
    <property type="molecule type" value="Genomic_DNA"/>
</dbReference>
<accession>A0AAW1U5M0</accession>
<name>A0AAW1U5M0_9CUCU</name>
<evidence type="ECO:0000313" key="1">
    <source>
        <dbReference type="EMBL" id="KAK9876328.1"/>
    </source>
</evidence>
<dbReference type="PANTHER" id="PTHR33776">
    <property type="entry name" value="ENDO/EXONUCLEASE/PHOSPHATASE DOMAIN-CONTAINING PROTEIN"/>
    <property type="match status" value="1"/>
</dbReference>
<reference evidence="1 2" key="1">
    <citation type="submission" date="2023-03" db="EMBL/GenBank/DDBJ databases">
        <title>Genome insight into feeding habits of ladybird beetles.</title>
        <authorList>
            <person name="Li H.-S."/>
            <person name="Huang Y.-H."/>
            <person name="Pang H."/>
        </authorList>
    </citation>
    <scope>NUCLEOTIDE SEQUENCE [LARGE SCALE GENOMIC DNA]</scope>
    <source>
        <strain evidence="1">SYSU_2023b</strain>
        <tissue evidence="1">Whole body</tissue>
    </source>
</reference>
<evidence type="ECO:0008006" key="3">
    <source>
        <dbReference type="Google" id="ProtNLM"/>
    </source>
</evidence>
<dbReference type="SUPFAM" id="SSF56219">
    <property type="entry name" value="DNase I-like"/>
    <property type="match status" value="1"/>
</dbReference>
<sequence>MYRPLSDVNVFFENIILVLDKLITENVKFVIAGDFNINISTESNESKMFLFLLGTYNLQVGTKEPTRITSESATCLGNIVSTIDGKTTVSEEHISDHCAVEFGFQAQPYKKKPQNYEQIRMYNERSHQQFENMLLETD</sequence>